<gene>
    <name evidence="11" type="ORF">ACFQE9_07265</name>
</gene>
<dbReference type="InterPro" id="IPR002872">
    <property type="entry name" value="Proline_DH_dom"/>
</dbReference>
<keyword evidence="6" id="KW-0274">FAD</keyword>
<dbReference type="Proteomes" id="UP001596296">
    <property type="component" value="Unassembled WGS sequence"/>
</dbReference>
<dbReference type="EMBL" id="JBHSXL010000006">
    <property type="protein sequence ID" value="MFC6892408.1"/>
    <property type="molecule type" value="Genomic_DNA"/>
</dbReference>
<evidence type="ECO:0000256" key="2">
    <source>
        <dbReference type="ARBA" id="ARBA00004739"/>
    </source>
</evidence>
<proteinExistence type="predicted"/>
<dbReference type="InterPro" id="IPR015659">
    <property type="entry name" value="Proline_oxidase"/>
</dbReference>
<protein>
    <recommendedName>
        <fullName evidence="3">proline dehydrogenase</fullName>
        <ecNumber evidence="3">1.5.5.2</ecNumber>
    </recommendedName>
</protein>
<evidence type="ECO:0000256" key="4">
    <source>
        <dbReference type="ARBA" id="ARBA00022630"/>
    </source>
</evidence>
<keyword evidence="4" id="KW-0285">Flavoprotein</keyword>
<keyword evidence="12" id="KW-1185">Reference proteome</keyword>
<keyword evidence="5" id="KW-0547">Nucleotide-binding</keyword>
<evidence type="ECO:0000313" key="12">
    <source>
        <dbReference type="Proteomes" id="UP001596296"/>
    </source>
</evidence>
<dbReference type="PIRSF" id="PIRSF000196">
    <property type="entry name" value="Pro_dehydrog"/>
    <property type="match status" value="1"/>
</dbReference>
<organism evidence="11 12">
    <name type="scientific">Halopenitus salinus</name>
    <dbReference type="NCBI Taxonomy" id="1198295"/>
    <lineage>
        <taxon>Archaea</taxon>
        <taxon>Methanobacteriati</taxon>
        <taxon>Methanobacteriota</taxon>
        <taxon>Stenosarchaea group</taxon>
        <taxon>Halobacteria</taxon>
        <taxon>Halobacteriales</taxon>
        <taxon>Haloferacaceae</taxon>
        <taxon>Halopenitus</taxon>
    </lineage>
</organism>
<name>A0ABD5UX72_9EURY</name>
<evidence type="ECO:0000256" key="9">
    <source>
        <dbReference type="ARBA" id="ARBA00048779"/>
    </source>
</evidence>
<dbReference type="InterPro" id="IPR008219">
    <property type="entry name" value="PRODH_bac_arc"/>
</dbReference>
<keyword evidence="8" id="KW-0642">Proline metabolism</keyword>
<dbReference type="GO" id="GO:0000166">
    <property type="term" value="F:nucleotide binding"/>
    <property type="evidence" value="ECO:0007669"/>
    <property type="project" value="UniProtKB-KW"/>
</dbReference>
<comment type="caution">
    <text evidence="11">The sequence shown here is derived from an EMBL/GenBank/DDBJ whole genome shotgun (WGS) entry which is preliminary data.</text>
</comment>
<evidence type="ECO:0000256" key="3">
    <source>
        <dbReference type="ARBA" id="ARBA00012695"/>
    </source>
</evidence>
<dbReference type="RefSeq" id="WP_379742529.1">
    <property type="nucleotide sequence ID" value="NZ_JBHSVN010000001.1"/>
</dbReference>
<evidence type="ECO:0000256" key="7">
    <source>
        <dbReference type="ARBA" id="ARBA00023002"/>
    </source>
</evidence>
<evidence type="ECO:0000256" key="1">
    <source>
        <dbReference type="ARBA" id="ARBA00001974"/>
    </source>
</evidence>
<dbReference type="Gene3D" id="3.20.20.220">
    <property type="match status" value="1"/>
</dbReference>
<evidence type="ECO:0000256" key="6">
    <source>
        <dbReference type="ARBA" id="ARBA00022827"/>
    </source>
</evidence>
<comment type="pathway">
    <text evidence="2">Amino-acid degradation; L-proline degradation into L-glutamate; L-glutamate from L-proline: step 1/2.</text>
</comment>
<evidence type="ECO:0000256" key="5">
    <source>
        <dbReference type="ARBA" id="ARBA00022741"/>
    </source>
</evidence>
<dbReference type="PANTHER" id="PTHR13914">
    <property type="entry name" value="PROLINE OXIDASE"/>
    <property type="match status" value="1"/>
</dbReference>
<evidence type="ECO:0000256" key="8">
    <source>
        <dbReference type="ARBA" id="ARBA00023062"/>
    </source>
</evidence>
<comment type="cofactor">
    <cofactor evidence="1">
        <name>FAD</name>
        <dbReference type="ChEBI" id="CHEBI:57692"/>
    </cofactor>
</comment>
<dbReference type="PANTHER" id="PTHR13914:SF0">
    <property type="entry name" value="PROLINE DEHYDROGENASE 1, MITOCHONDRIAL"/>
    <property type="match status" value="1"/>
</dbReference>
<feature type="domain" description="Proline dehydrogenase" evidence="10">
    <location>
        <begin position="19"/>
        <end position="272"/>
    </location>
</feature>
<dbReference type="SUPFAM" id="SSF51730">
    <property type="entry name" value="FAD-linked oxidoreductase"/>
    <property type="match status" value="1"/>
</dbReference>
<dbReference type="AlphaFoldDB" id="A0ABD5UX72"/>
<dbReference type="InterPro" id="IPR029041">
    <property type="entry name" value="FAD-linked_oxidoreductase-like"/>
</dbReference>
<sequence>MIPPIARRFVAGDTSASALSHARGVNDEGISVILNRLGEHHTTPEDVESDAAAYRSLADAIDRRGLDACLSIKPTQVGLDLSADRYVETLRSVVEYASDRDVFVWCDMEGSATTDDTLDAFREIAAEYPWSVGQCLQSNLKRTRADLEALLAVPGRIRIVKGAYDEPSSIAYVDRERVDEAYRRDVEFLLSNRDRGVAVGTHDPAMIGLARRLADEHGTDYQIQMLMGVREDAQRDLAEQGVDVAQYAPYGTRWADYFWRRVRERRANATFAIRAILGR</sequence>
<comment type="catalytic activity">
    <reaction evidence="9">
        <text>L-proline + a quinone = (S)-1-pyrroline-5-carboxylate + a quinol + H(+)</text>
        <dbReference type="Rhea" id="RHEA:23784"/>
        <dbReference type="ChEBI" id="CHEBI:15378"/>
        <dbReference type="ChEBI" id="CHEBI:17388"/>
        <dbReference type="ChEBI" id="CHEBI:24646"/>
        <dbReference type="ChEBI" id="CHEBI:60039"/>
        <dbReference type="ChEBI" id="CHEBI:132124"/>
        <dbReference type="EC" id="1.5.5.2"/>
    </reaction>
</comment>
<evidence type="ECO:0000313" key="11">
    <source>
        <dbReference type="EMBL" id="MFC6892408.1"/>
    </source>
</evidence>
<dbReference type="EC" id="1.5.5.2" evidence="3"/>
<keyword evidence="7" id="KW-0560">Oxidoreductase</keyword>
<dbReference type="GO" id="GO:0004657">
    <property type="term" value="F:proline dehydrogenase activity"/>
    <property type="evidence" value="ECO:0007669"/>
    <property type="project" value="UniProtKB-EC"/>
</dbReference>
<reference evidence="11 12" key="1">
    <citation type="journal article" date="2019" name="Int. J. Syst. Evol. Microbiol.">
        <title>The Global Catalogue of Microorganisms (GCM) 10K type strain sequencing project: providing services to taxonomists for standard genome sequencing and annotation.</title>
        <authorList>
            <consortium name="The Broad Institute Genomics Platform"/>
            <consortium name="The Broad Institute Genome Sequencing Center for Infectious Disease"/>
            <person name="Wu L."/>
            <person name="Ma J."/>
        </authorList>
    </citation>
    <scope>NUCLEOTIDE SEQUENCE [LARGE SCALE GENOMIC DNA]</scope>
    <source>
        <strain evidence="11 12">SKJ47</strain>
    </source>
</reference>
<evidence type="ECO:0000259" key="10">
    <source>
        <dbReference type="Pfam" id="PF01619"/>
    </source>
</evidence>
<dbReference type="GO" id="GO:0006560">
    <property type="term" value="P:proline metabolic process"/>
    <property type="evidence" value="ECO:0007669"/>
    <property type="project" value="UniProtKB-KW"/>
</dbReference>
<accession>A0ABD5UX72</accession>
<dbReference type="Pfam" id="PF01619">
    <property type="entry name" value="Pro_dh"/>
    <property type="match status" value="1"/>
</dbReference>